<dbReference type="PANTHER" id="PTHR43619">
    <property type="entry name" value="S-ADENOSYL-L-METHIONINE-DEPENDENT METHYLTRANSFERASE YKTD-RELATED"/>
    <property type="match status" value="1"/>
</dbReference>
<organism evidence="3 4">
    <name type="scientific">Nonomuraea purpurea</name>
    <dbReference type="NCBI Taxonomy" id="1849276"/>
    <lineage>
        <taxon>Bacteria</taxon>
        <taxon>Bacillati</taxon>
        <taxon>Actinomycetota</taxon>
        <taxon>Actinomycetes</taxon>
        <taxon>Streptosporangiales</taxon>
        <taxon>Streptosporangiaceae</taxon>
        <taxon>Nonomuraea</taxon>
    </lineage>
</organism>
<evidence type="ECO:0000313" key="3">
    <source>
        <dbReference type="EMBL" id="MFC4014938.1"/>
    </source>
</evidence>
<dbReference type="PIRSF" id="PIRSF028177">
    <property type="entry name" value="Polyketide_synth_Omtfrase_TcmP"/>
    <property type="match status" value="1"/>
</dbReference>
<dbReference type="SUPFAM" id="SSF53335">
    <property type="entry name" value="S-adenosyl-L-methionine-dependent methyltransferases"/>
    <property type="match status" value="1"/>
</dbReference>
<sequence length="279" mass="30808">MGITLPAFTPAQNSLWLTLCGRALDSRLPHPFLADTMADEIVSKVGYDLAKFPLLKSKLFDIAMRAKKLDEVARDFIARHPDAVVLDLGAGLDSRVFRVNPPATVDWYDVDFPEIVAIRRQVIPQRANAHGIGADLNDEQWLNQLPSDRPAMIVADGLVPFLTQDGLVSLLTRLTSHFTGGELAFNGYPKLAVWVVKHYPRAFGSIADGVVNPGFDDPLEPERWVPGLKLVEESFPTRTPEAAQLPLGIRLVGSLVSGLLSRSPATFRRVSTTVLRYRF</sequence>
<keyword evidence="4" id="KW-1185">Reference proteome</keyword>
<protein>
    <submittedName>
        <fullName evidence="3">Class I SAM-dependent methyltransferase</fullName>
    </submittedName>
</protein>
<dbReference type="InterPro" id="IPR016874">
    <property type="entry name" value="TcmP-like"/>
</dbReference>
<dbReference type="EMBL" id="JBHSBI010000038">
    <property type="protein sequence ID" value="MFC4014938.1"/>
    <property type="molecule type" value="Genomic_DNA"/>
</dbReference>
<dbReference type="Proteomes" id="UP001595851">
    <property type="component" value="Unassembled WGS sequence"/>
</dbReference>
<dbReference type="GO" id="GO:0032259">
    <property type="term" value="P:methylation"/>
    <property type="evidence" value="ECO:0007669"/>
    <property type="project" value="UniProtKB-KW"/>
</dbReference>
<comment type="caution">
    <text evidence="3">The sequence shown here is derived from an EMBL/GenBank/DDBJ whole genome shotgun (WGS) entry which is preliminary data.</text>
</comment>
<dbReference type="GO" id="GO:0008168">
    <property type="term" value="F:methyltransferase activity"/>
    <property type="evidence" value="ECO:0007669"/>
    <property type="project" value="UniProtKB-KW"/>
</dbReference>
<name>A0ABV8GMB4_9ACTN</name>
<dbReference type="Gene3D" id="3.40.50.150">
    <property type="entry name" value="Vaccinia Virus protein VP39"/>
    <property type="match status" value="1"/>
</dbReference>
<dbReference type="PANTHER" id="PTHR43619:SF2">
    <property type="entry name" value="S-ADENOSYL-L-METHIONINE-DEPENDENT METHYLTRANSFERASES SUPERFAMILY PROTEIN"/>
    <property type="match status" value="1"/>
</dbReference>
<proteinExistence type="predicted"/>
<gene>
    <name evidence="3" type="ORF">ACFOY2_47495</name>
</gene>
<keyword evidence="1 3" id="KW-0489">Methyltransferase</keyword>
<keyword evidence="2" id="KW-0808">Transferase</keyword>
<dbReference type="RefSeq" id="WP_379534759.1">
    <property type="nucleotide sequence ID" value="NZ_JBHSBI010000038.1"/>
</dbReference>
<dbReference type="InterPro" id="IPR029063">
    <property type="entry name" value="SAM-dependent_MTases_sf"/>
</dbReference>
<reference evidence="4" key="1">
    <citation type="journal article" date="2019" name="Int. J. Syst. Evol. Microbiol.">
        <title>The Global Catalogue of Microorganisms (GCM) 10K type strain sequencing project: providing services to taxonomists for standard genome sequencing and annotation.</title>
        <authorList>
            <consortium name="The Broad Institute Genomics Platform"/>
            <consortium name="The Broad Institute Genome Sequencing Center for Infectious Disease"/>
            <person name="Wu L."/>
            <person name="Ma J."/>
        </authorList>
    </citation>
    <scope>NUCLEOTIDE SEQUENCE [LARGE SCALE GENOMIC DNA]</scope>
    <source>
        <strain evidence="4">TBRC 1276</strain>
    </source>
</reference>
<evidence type="ECO:0000256" key="1">
    <source>
        <dbReference type="ARBA" id="ARBA00022603"/>
    </source>
</evidence>
<evidence type="ECO:0000256" key="2">
    <source>
        <dbReference type="ARBA" id="ARBA00022679"/>
    </source>
</evidence>
<dbReference type="InterPro" id="IPR007213">
    <property type="entry name" value="Ppm1/Ppm2/Tcmp"/>
</dbReference>
<dbReference type="Pfam" id="PF04072">
    <property type="entry name" value="LCM"/>
    <property type="match status" value="1"/>
</dbReference>
<accession>A0ABV8GMB4</accession>
<evidence type="ECO:0000313" key="4">
    <source>
        <dbReference type="Proteomes" id="UP001595851"/>
    </source>
</evidence>